<sequence>MDLIAKETRMLRTVLALTLSVLATLALAAPQVRVVGLFSGAAVLNIDGQRRLLKVGQTSPEGVQVVSADSRKAVLRIDGVERTFELSREYSDGYSVPQQQALSIARGVGGHYWVAGSINGQSVQFLVDTGATAVAMNEAQAQRLGLDFRVNGQPMLVNTASGSARAWRMKLDRVKVGSLEVLGVEAIMIEGGSPADVLLGMSYLNRVGWREDQGMLILEAKH</sequence>
<dbReference type="NCBIfam" id="TIGR02281">
    <property type="entry name" value="clan_AA_DTGA"/>
    <property type="match status" value="1"/>
</dbReference>
<accession>A0A1H0G1H3</accession>
<keyword evidence="2" id="KW-1185">Reference proteome</keyword>
<dbReference type="AlphaFoldDB" id="A0A1H0G1H3"/>
<dbReference type="CDD" id="cd05483">
    <property type="entry name" value="retropepsin_like_bacteria"/>
    <property type="match status" value="1"/>
</dbReference>
<dbReference type="STRING" id="198616.SAMN05216193_10713"/>
<keyword evidence="1" id="KW-0378">Hydrolase</keyword>
<dbReference type="InterPro" id="IPR011969">
    <property type="entry name" value="Clan_AA_Asp_peptidase_C"/>
</dbReference>
<evidence type="ECO:0000313" key="2">
    <source>
        <dbReference type="Proteomes" id="UP000242957"/>
    </source>
</evidence>
<dbReference type="Pfam" id="PF13975">
    <property type="entry name" value="gag-asp_proteas"/>
    <property type="match status" value="1"/>
</dbReference>
<dbReference type="InterPro" id="IPR001969">
    <property type="entry name" value="Aspartic_peptidase_AS"/>
</dbReference>
<dbReference type="PROSITE" id="PS00141">
    <property type="entry name" value="ASP_PROTEASE"/>
    <property type="match status" value="1"/>
</dbReference>
<protein>
    <submittedName>
        <fullName evidence="1">Aspartyl protease family protein</fullName>
    </submittedName>
</protein>
<dbReference type="GO" id="GO:0006508">
    <property type="term" value="P:proteolysis"/>
    <property type="evidence" value="ECO:0007669"/>
    <property type="project" value="UniProtKB-KW"/>
</dbReference>
<dbReference type="SUPFAM" id="SSF50630">
    <property type="entry name" value="Acid proteases"/>
    <property type="match status" value="1"/>
</dbReference>
<gene>
    <name evidence="1" type="ORF">SAMN05216193_10713</name>
</gene>
<dbReference type="GO" id="GO:0004190">
    <property type="term" value="F:aspartic-type endopeptidase activity"/>
    <property type="evidence" value="ECO:0007669"/>
    <property type="project" value="InterPro"/>
</dbReference>
<dbReference type="InterPro" id="IPR034122">
    <property type="entry name" value="Retropepsin-like_bacterial"/>
</dbReference>
<organism evidence="1 2">
    <name type="scientific">Pseudomonas jinjuensis</name>
    <dbReference type="NCBI Taxonomy" id="198616"/>
    <lineage>
        <taxon>Bacteria</taxon>
        <taxon>Pseudomonadati</taxon>
        <taxon>Pseudomonadota</taxon>
        <taxon>Gammaproteobacteria</taxon>
        <taxon>Pseudomonadales</taxon>
        <taxon>Pseudomonadaceae</taxon>
        <taxon>Pseudomonas</taxon>
    </lineage>
</organism>
<reference evidence="2" key="1">
    <citation type="submission" date="2016-10" db="EMBL/GenBank/DDBJ databases">
        <authorList>
            <person name="Varghese N."/>
            <person name="Submissions S."/>
        </authorList>
    </citation>
    <scope>NUCLEOTIDE SEQUENCE [LARGE SCALE GENOMIC DNA]</scope>
    <source>
        <strain evidence="2">JCM 21621</strain>
    </source>
</reference>
<dbReference type="InterPro" id="IPR021109">
    <property type="entry name" value="Peptidase_aspartic_dom_sf"/>
</dbReference>
<name>A0A1H0G1H3_9PSED</name>
<proteinExistence type="predicted"/>
<dbReference type="EMBL" id="FNIJ01000007">
    <property type="protein sequence ID" value="SDO00712.1"/>
    <property type="molecule type" value="Genomic_DNA"/>
</dbReference>
<dbReference type="Proteomes" id="UP000242957">
    <property type="component" value="Unassembled WGS sequence"/>
</dbReference>
<keyword evidence="1" id="KW-0645">Protease</keyword>
<dbReference type="Gene3D" id="2.40.70.10">
    <property type="entry name" value="Acid Proteases"/>
    <property type="match status" value="1"/>
</dbReference>
<evidence type="ECO:0000313" key="1">
    <source>
        <dbReference type="EMBL" id="SDO00712.1"/>
    </source>
</evidence>